<organism evidence="3 4">
    <name type="scientific">Actinopolymorpha pittospori</name>
    <dbReference type="NCBI Taxonomy" id="648752"/>
    <lineage>
        <taxon>Bacteria</taxon>
        <taxon>Bacillati</taxon>
        <taxon>Actinomycetota</taxon>
        <taxon>Actinomycetes</taxon>
        <taxon>Propionibacteriales</taxon>
        <taxon>Actinopolymorphaceae</taxon>
        <taxon>Actinopolymorpha</taxon>
    </lineage>
</organism>
<dbReference type="Proteomes" id="UP000638648">
    <property type="component" value="Unassembled WGS sequence"/>
</dbReference>
<evidence type="ECO:0000313" key="4">
    <source>
        <dbReference type="Proteomes" id="UP000638648"/>
    </source>
</evidence>
<feature type="region of interest" description="Disordered" evidence="1">
    <location>
        <begin position="481"/>
        <end position="504"/>
    </location>
</feature>
<evidence type="ECO:0000313" key="3">
    <source>
        <dbReference type="EMBL" id="MBE1611673.1"/>
    </source>
</evidence>
<dbReference type="AlphaFoldDB" id="A0A927RPZ2"/>
<keyword evidence="2" id="KW-0472">Membrane</keyword>
<gene>
    <name evidence="3" type="ORF">HEB94_008521</name>
</gene>
<sequence length="504" mass="53063">MATSAYLDMTALQLTPGGSVQCRVAVTNHGSVVESYNLRVTGDLATFASVEPPTLSLYPDAEGSATLTFDLPVDAPVEAGDIPFAVVVEPHEHPGDVAVPEGTVTVQARDALTGELTPRTSHGRRRARHSLAVDNRGNRAVTLEFAGKDPDALLGFRFRPERLRIAPGTAAFVTVDVRAVDRIWRGTPATRTFTVHALDVAAAREQGDRVAPALAATGPASATVTAAPAPGPAQPGVGRTPRRATPREPVVSVDGTMLQDVTLPSWLGRAVLATVAGAVALVALWFLAIRPAIQSTAQDAVADPLNQIRQEVGQARTVAEEANRQAGAAQEQAGSANSAAGEAKNSAGTAAETLQSQRQEREREQVAQAQQEALAGAPFNRRLPVVADPGDTVNATYTVPRGQVLRVTDLVFESPGDAGVLQVLRNDQVLLSLQPENFRDLDQHFVSPIIFTERQRLIVRLTCTTPAPGDSACRNATYVGGSLAARPTPRPTGSPTPTPRPGGR</sequence>
<accession>A0A927RPZ2</accession>
<evidence type="ECO:0000256" key="2">
    <source>
        <dbReference type="SAM" id="Phobius"/>
    </source>
</evidence>
<feature type="region of interest" description="Disordered" evidence="1">
    <location>
        <begin position="221"/>
        <end position="248"/>
    </location>
</feature>
<dbReference type="RefSeq" id="WP_192754848.1">
    <property type="nucleotide sequence ID" value="NZ_BAABJL010000176.1"/>
</dbReference>
<feature type="transmembrane region" description="Helical" evidence="2">
    <location>
        <begin position="266"/>
        <end position="288"/>
    </location>
</feature>
<feature type="compositionally biased region" description="Pro residues" evidence="1">
    <location>
        <begin position="488"/>
        <end position="504"/>
    </location>
</feature>
<keyword evidence="4" id="KW-1185">Reference proteome</keyword>
<keyword evidence="2" id="KW-1133">Transmembrane helix</keyword>
<feature type="compositionally biased region" description="Low complexity" evidence="1">
    <location>
        <begin position="324"/>
        <end position="348"/>
    </location>
</feature>
<keyword evidence="2" id="KW-0812">Transmembrane</keyword>
<protein>
    <recommendedName>
        <fullName evidence="5">Hydrolytic protein</fullName>
    </recommendedName>
</protein>
<evidence type="ECO:0000256" key="1">
    <source>
        <dbReference type="SAM" id="MobiDB-lite"/>
    </source>
</evidence>
<proteinExistence type="predicted"/>
<comment type="caution">
    <text evidence="3">The sequence shown here is derived from an EMBL/GenBank/DDBJ whole genome shotgun (WGS) entry which is preliminary data.</text>
</comment>
<evidence type="ECO:0008006" key="5">
    <source>
        <dbReference type="Google" id="ProtNLM"/>
    </source>
</evidence>
<reference evidence="3" key="1">
    <citation type="submission" date="2020-10" db="EMBL/GenBank/DDBJ databases">
        <title>Sequencing the genomes of 1000 actinobacteria strains.</title>
        <authorList>
            <person name="Klenk H.-P."/>
        </authorList>
    </citation>
    <scope>NUCLEOTIDE SEQUENCE</scope>
    <source>
        <strain evidence="3">DSM 45354</strain>
    </source>
</reference>
<name>A0A927RPZ2_9ACTN</name>
<feature type="region of interest" description="Disordered" evidence="1">
    <location>
        <begin position="317"/>
        <end position="370"/>
    </location>
</feature>
<dbReference type="EMBL" id="JADBEM010000001">
    <property type="protein sequence ID" value="MBE1611673.1"/>
    <property type="molecule type" value="Genomic_DNA"/>
</dbReference>